<dbReference type="RefSeq" id="WP_066516439.1">
    <property type="nucleotide sequence ID" value="NZ_AP017656.1"/>
</dbReference>
<dbReference type="PANTHER" id="PTHR30055">
    <property type="entry name" value="HTH-TYPE TRANSCRIPTIONAL REGULATOR RUTR"/>
    <property type="match status" value="1"/>
</dbReference>
<evidence type="ECO:0000259" key="5">
    <source>
        <dbReference type="PROSITE" id="PS50977"/>
    </source>
</evidence>
<accession>A0A1E1F7V2</accession>
<name>A0A1E1F7V2_9SPHN</name>
<dbReference type="GO" id="GO:0003700">
    <property type="term" value="F:DNA-binding transcription factor activity"/>
    <property type="evidence" value="ECO:0007669"/>
    <property type="project" value="TreeGrafter"/>
</dbReference>
<dbReference type="PANTHER" id="PTHR30055:SF234">
    <property type="entry name" value="HTH-TYPE TRANSCRIPTIONAL REGULATOR BETI"/>
    <property type="match status" value="1"/>
</dbReference>
<dbReference type="KEGG" id="sclo:SCLO_2002630"/>
<dbReference type="EMBL" id="AP017656">
    <property type="protein sequence ID" value="BAV66596.1"/>
    <property type="molecule type" value="Genomic_DNA"/>
</dbReference>
<dbReference type="PROSITE" id="PS50977">
    <property type="entry name" value="HTH_TETR_2"/>
    <property type="match status" value="1"/>
</dbReference>
<dbReference type="Proteomes" id="UP000218272">
    <property type="component" value="Plasmid pSCLO_2"/>
</dbReference>
<dbReference type="GO" id="GO:0000976">
    <property type="term" value="F:transcription cis-regulatory region binding"/>
    <property type="evidence" value="ECO:0007669"/>
    <property type="project" value="TreeGrafter"/>
</dbReference>
<evidence type="ECO:0000256" key="1">
    <source>
        <dbReference type="ARBA" id="ARBA00023015"/>
    </source>
</evidence>
<dbReference type="InterPro" id="IPR009057">
    <property type="entry name" value="Homeodomain-like_sf"/>
</dbReference>
<keyword evidence="6" id="KW-0614">Plasmid</keyword>
<dbReference type="Gene3D" id="1.10.357.10">
    <property type="entry name" value="Tetracycline Repressor, domain 2"/>
    <property type="match status" value="1"/>
</dbReference>
<proteinExistence type="predicted"/>
<reference evidence="6 7" key="1">
    <citation type="submission" date="2016-10" db="EMBL/GenBank/DDBJ databases">
        <title>Complete Genome Sequence of the Nonylphenol-Degrading Bacterium Sphingobium cloacae JCM 10874T.</title>
        <authorList>
            <person name="Ootsuka M."/>
            <person name="Nishizawa T."/>
            <person name="Ohta H."/>
        </authorList>
    </citation>
    <scope>NUCLEOTIDE SEQUENCE [LARGE SCALE GENOMIC DNA]</scope>
    <source>
        <strain evidence="6 7">JCM 10874</strain>
        <plasmid evidence="7">psclo_2 dna</plasmid>
    </source>
</reference>
<keyword evidence="3" id="KW-0804">Transcription</keyword>
<keyword evidence="7" id="KW-1185">Reference proteome</keyword>
<sequence>MRKDARARRDRLIAAAADAFRDEGYGVALEQIAQRAGVGRGTLYRNFSDRDAMIVAVLERRLDELRAVVSQLADEPRMFEEFIKHYGGVAAFHAKASIGVGSGSLDQAVSRLRSEADDVMQHMLSHAIACNALPSGVTTEDVQLAARMIAGVAAYLDGDRDEMLDRAMRIIASGLRSLG</sequence>
<geneLocation type="plasmid" evidence="7">
    <name>psclo_2 dna</name>
</geneLocation>
<dbReference type="SUPFAM" id="SSF46689">
    <property type="entry name" value="Homeodomain-like"/>
    <property type="match status" value="1"/>
</dbReference>
<dbReference type="Pfam" id="PF00440">
    <property type="entry name" value="TetR_N"/>
    <property type="match status" value="1"/>
</dbReference>
<dbReference type="InterPro" id="IPR050109">
    <property type="entry name" value="HTH-type_TetR-like_transc_reg"/>
</dbReference>
<dbReference type="AlphaFoldDB" id="A0A1E1F7V2"/>
<keyword evidence="2 4" id="KW-0238">DNA-binding</keyword>
<organism evidence="6 7">
    <name type="scientific">Sphingobium cloacae</name>
    <dbReference type="NCBI Taxonomy" id="120107"/>
    <lineage>
        <taxon>Bacteria</taxon>
        <taxon>Pseudomonadati</taxon>
        <taxon>Pseudomonadota</taxon>
        <taxon>Alphaproteobacteria</taxon>
        <taxon>Sphingomonadales</taxon>
        <taxon>Sphingomonadaceae</taxon>
        <taxon>Sphingobium</taxon>
    </lineage>
</organism>
<evidence type="ECO:0000313" key="7">
    <source>
        <dbReference type="Proteomes" id="UP000218272"/>
    </source>
</evidence>
<feature type="domain" description="HTH tetR-type" evidence="5">
    <location>
        <begin position="6"/>
        <end position="65"/>
    </location>
</feature>
<dbReference type="InterPro" id="IPR001647">
    <property type="entry name" value="HTH_TetR"/>
</dbReference>
<protein>
    <recommendedName>
        <fullName evidence="5">HTH tetR-type domain-containing protein</fullName>
    </recommendedName>
</protein>
<dbReference type="PRINTS" id="PR00455">
    <property type="entry name" value="HTHTETR"/>
</dbReference>
<evidence type="ECO:0000313" key="6">
    <source>
        <dbReference type="EMBL" id="BAV66596.1"/>
    </source>
</evidence>
<evidence type="ECO:0000256" key="3">
    <source>
        <dbReference type="ARBA" id="ARBA00023163"/>
    </source>
</evidence>
<gene>
    <name evidence="6" type="ORF">SCLO_2002630</name>
</gene>
<dbReference type="OrthoDB" id="7475056at2"/>
<keyword evidence="1" id="KW-0805">Transcription regulation</keyword>
<evidence type="ECO:0000256" key="2">
    <source>
        <dbReference type="ARBA" id="ARBA00023125"/>
    </source>
</evidence>
<evidence type="ECO:0000256" key="4">
    <source>
        <dbReference type="PROSITE-ProRule" id="PRU00335"/>
    </source>
</evidence>
<feature type="DNA-binding region" description="H-T-H motif" evidence="4">
    <location>
        <begin position="28"/>
        <end position="47"/>
    </location>
</feature>